<organism evidence="2 3">
    <name type="scientific">Aquincola tertiaricarbonis</name>
    <dbReference type="NCBI Taxonomy" id="391953"/>
    <lineage>
        <taxon>Bacteria</taxon>
        <taxon>Pseudomonadati</taxon>
        <taxon>Pseudomonadota</taxon>
        <taxon>Betaproteobacteria</taxon>
        <taxon>Burkholderiales</taxon>
        <taxon>Sphaerotilaceae</taxon>
        <taxon>Aquincola</taxon>
    </lineage>
</organism>
<dbReference type="Proteomes" id="UP001056201">
    <property type="component" value="Chromosome 1"/>
</dbReference>
<accession>A0ABY4S220</accession>
<evidence type="ECO:0000313" key="3">
    <source>
        <dbReference type="Proteomes" id="UP001056201"/>
    </source>
</evidence>
<dbReference type="RefSeq" id="WP_250194932.1">
    <property type="nucleotide sequence ID" value="NZ_CP097635.1"/>
</dbReference>
<sequence length="279" mass="29920">MVALLVLAGCASHQRVTPTTVGPQQVAAIARVADAEWRRWGSGWAYSSPGSEAGCALLPDGRCRRVDDGCGPEQTAALCPVVNEYWRALGPNGSGRERHSCGQTDRCVVEWRPEFGQPERTAPWSAAFVSAVMRQAGFSAREFRFAAAHAQYIVAARDGLISAFEALPTPAPVLPGDLVCLPRTPDAARRPLPLAEIRDGQGAGPPTPMHCDVVVSIDDSGRRVQVVGGNVQQSVLRRELTLQPDGRLAWQPRADAAWSVVLRPRRAPMALPVCTGSDC</sequence>
<name>A0ABY4S220_AQUTE</name>
<protein>
    <submittedName>
        <fullName evidence="2">DUF2272 domain-containing protein</fullName>
    </submittedName>
</protein>
<dbReference type="EMBL" id="CP097635">
    <property type="protein sequence ID" value="URI06670.1"/>
    <property type="molecule type" value="Genomic_DNA"/>
</dbReference>
<dbReference type="InterPro" id="IPR019262">
    <property type="entry name" value="DUF2272"/>
</dbReference>
<proteinExistence type="predicted"/>
<feature type="domain" description="DUF2272" evidence="1">
    <location>
        <begin position="81"/>
        <end position="251"/>
    </location>
</feature>
<evidence type="ECO:0000259" key="1">
    <source>
        <dbReference type="Pfam" id="PF10030"/>
    </source>
</evidence>
<reference evidence="2" key="1">
    <citation type="submission" date="2022-05" db="EMBL/GenBank/DDBJ databases">
        <title>An RpoN-dependent PEP-CTERM gene is involved in floc formation of an Aquincola tertiaricarbonis strain.</title>
        <authorList>
            <person name="Qiu D."/>
            <person name="Xia M."/>
        </authorList>
    </citation>
    <scope>NUCLEOTIDE SEQUENCE</scope>
    <source>
        <strain evidence="2">RN12</strain>
    </source>
</reference>
<keyword evidence="3" id="KW-1185">Reference proteome</keyword>
<gene>
    <name evidence="2" type="ORF">MW290_12255</name>
</gene>
<evidence type="ECO:0000313" key="2">
    <source>
        <dbReference type="EMBL" id="URI06670.1"/>
    </source>
</evidence>
<dbReference type="Pfam" id="PF10030">
    <property type="entry name" value="DUF2272"/>
    <property type="match status" value="1"/>
</dbReference>